<evidence type="ECO:0000259" key="1">
    <source>
        <dbReference type="Pfam" id="PF13391"/>
    </source>
</evidence>
<feature type="domain" description="HNH nuclease" evidence="1">
    <location>
        <begin position="4"/>
        <end position="25"/>
    </location>
</feature>
<proteinExistence type="predicted"/>
<organism evidence="3 5">
    <name type="scientific">Vibrio crassostreae</name>
    <dbReference type="NCBI Taxonomy" id="246167"/>
    <lineage>
        <taxon>Bacteria</taxon>
        <taxon>Pseudomonadati</taxon>
        <taxon>Pseudomonadota</taxon>
        <taxon>Gammaproteobacteria</taxon>
        <taxon>Vibrionales</taxon>
        <taxon>Vibrionaceae</taxon>
        <taxon>Vibrio</taxon>
    </lineage>
</organism>
<evidence type="ECO:0000313" key="3">
    <source>
        <dbReference type="EMBL" id="CDT68522.1"/>
    </source>
</evidence>
<dbReference type="Proteomes" id="UP000049495">
    <property type="component" value="Unassembled WGS sequence"/>
</dbReference>
<dbReference type="EMBL" id="CCJV01000143">
    <property type="protein sequence ID" value="CDT68522.1"/>
    <property type="molecule type" value="Genomic_DNA"/>
</dbReference>
<dbReference type="RefSeq" id="WP_048613824.1">
    <property type="nucleotide sequence ID" value="NZ_CAWMAA010000063.1"/>
</dbReference>
<dbReference type="Pfam" id="PF13391">
    <property type="entry name" value="HNH_2"/>
    <property type="match status" value="1"/>
</dbReference>
<dbReference type="GO" id="GO:0004519">
    <property type="term" value="F:endonuclease activity"/>
    <property type="evidence" value="ECO:0007669"/>
    <property type="project" value="UniProtKB-KW"/>
</dbReference>
<evidence type="ECO:0000313" key="2">
    <source>
        <dbReference type="EMBL" id="CDS96638.1"/>
    </source>
</evidence>
<keyword evidence="4" id="KW-1185">Reference proteome</keyword>
<gene>
    <name evidence="2" type="ORF">VCR4J5_1240082</name>
    <name evidence="3" type="ORF">VCR5J5_790004</name>
</gene>
<reference evidence="3 4" key="1">
    <citation type="submission" date="2014-06" db="EMBL/GenBank/DDBJ databases">
        <authorList>
            <person name="Le Roux F."/>
        </authorList>
    </citation>
    <scope>NUCLEOTIDE SEQUENCE</scope>
    <source>
        <strain evidence="2 4">J5-4</strain>
        <strain evidence="3">J5-5</strain>
    </source>
</reference>
<evidence type="ECO:0000313" key="4">
    <source>
        <dbReference type="Proteomes" id="UP000049077"/>
    </source>
</evidence>
<evidence type="ECO:0000313" key="5">
    <source>
        <dbReference type="Proteomes" id="UP000049495"/>
    </source>
</evidence>
<sequence>MDGANGILLAAHVDKLFDAYLITFKKRGSDYLLVAAKRLEKETLRELNLEKGMTLRSGYLMDKEYRVDELTWPLVRGFAVPLKTR</sequence>
<dbReference type="Proteomes" id="UP000049077">
    <property type="component" value="Unassembled WGS sequence"/>
</dbReference>
<accession>A0A4R3PA17</accession>
<name>A0A4R3PA17_9VIBR</name>
<dbReference type="InterPro" id="IPR003615">
    <property type="entry name" value="HNH_nuc"/>
</dbReference>
<dbReference type="EMBL" id="CCJX01000029">
    <property type="protein sequence ID" value="CDS96638.1"/>
    <property type="molecule type" value="Genomic_DNA"/>
</dbReference>
<keyword evidence="3" id="KW-0540">Nuclease</keyword>
<comment type="caution">
    <text evidence="3">The sequence shown here is derived from an EMBL/GenBank/DDBJ whole genome shotgun (WGS) entry which is preliminary data.</text>
</comment>
<reference evidence="5" key="2">
    <citation type="submission" date="2014-06" db="EMBL/GenBank/DDBJ databases">
        <authorList>
            <person name="Le Roux Frederique"/>
        </authorList>
    </citation>
    <scope>NUCLEOTIDE SEQUENCE [LARGE SCALE GENOMIC DNA]</scope>
    <source>
        <strain evidence="5">J5-5</strain>
    </source>
</reference>
<dbReference type="AlphaFoldDB" id="A0A4R3PA17"/>
<keyword evidence="3" id="KW-0255">Endonuclease</keyword>
<keyword evidence="3" id="KW-0378">Hydrolase</keyword>
<protein>
    <submittedName>
        <fullName evidence="3">Restiction endonuclease</fullName>
    </submittedName>
</protein>